<feature type="compositionally biased region" description="Low complexity" evidence="1">
    <location>
        <begin position="59"/>
        <end position="77"/>
    </location>
</feature>
<evidence type="ECO:0000256" key="1">
    <source>
        <dbReference type="SAM" id="MobiDB-lite"/>
    </source>
</evidence>
<evidence type="ECO:0000313" key="2">
    <source>
        <dbReference type="EMBL" id="CAK0845973.1"/>
    </source>
</evidence>
<organism evidence="2 3">
    <name type="scientific">Prorocentrum cordatum</name>
    <dbReference type="NCBI Taxonomy" id="2364126"/>
    <lineage>
        <taxon>Eukaryota</taxon>
        <taxon>Sar</taxon>
        <taxon>Alveolata</taxon>
        <taxon>Dinophyceae</taxon>
        <taxon>Prorocentrales</taxon>
        <taxon>Prorocentraceae</taxon>
        <taxon>Prorocentrum</taxon>
    </lineage>
</organism>
<reference evidence="2" key="1">
    <citation type="submission" date="2023-10" db="EMBL/GenBank/DDBJ databases">
        <authorList>
            <person name="Chen Y."/>
            <person name="Shah S."/>
            <person name="Dougan E. K."/>
            <person name="Thang M."/>
            <person name="Chan C."/>
        </authorList>
    </citation>
    <scope>NUCLEOTIDE SEQUENCE [LARGE SCALE GENOMIC DNA]</scope>
</reference>
<evidence type="ECO:0000313" key="3">
    <source>
        <dbReference type="Proteomes" id="UP001189429"/>
    </source>
</evidence>
<keyword evidence="3" id="KW-1185">Reference proteome</keyword>
<sequence>MGSRASQRGDALLGSWRVSESGQTVALDRLSASSRPSTARGAASHSLQPPLGARPPERLPASRPRAAAPSRSLAAPRGGAPYRPRWTRGGCLRSPALPGPARAQRANRARRRR</sequence>
<accession>A0ABN9TJX6</accession>
<protein>
    <submittedName>
        <fullName evidence="2">Uncharacterized protein</fullName>
    </submittedName>
</protein>
<dbReference type="Proteomes" id="UP001189429">
    <property type="component" value="Unassembled WGS sequence"/>
</dbReference>
<gene>
    <name evidence="2" type="ORF">PCOR1329_LOCUS39601</name>
</gene>
<feature type="region of interest" description="Disordered" evidence="1">
    <location>
        <begin position="29"/>
        <end position="113"/>
    </location>
</feature>
<comment type="caution">
    <text evidence="2">The sequence shown here is derived from an EMBL/GenBank/DDBJ whole genome shotgun (WGS) entry which is preliminary data.</text>
</comment>
<feature type="region of interest" description="Disordered" evidence="1">
    <location>
        <begin position="1"/>
        <end position="20"/>
    </location>
</feature>
<proteinExistence type="predicted"/>
<dbReference type="EMBL" id="CAUYUJ010014782">
    <property type="protein sequence ID" value="CAK0845973.1"/>
    <property type="molecule type" value="Genomic_DNA"/>
</dbReference>
<name>A0ABN9TJX6_9DINO</name>